<dbReference type="AlphaFoldDB" id="A0A2T6ZZL1"/>
<feature type="compositionally biased region" description="Basic and acidic residues" evidence="1">
    <location>
        <begin position="137"/>
        <end position="153"/>
    </location>
</feature>
<evidence type="ECO:0000256" key="1">
    <source>
        <dbReference type="SAM" id="MobiDB-lite"/>
    </source>
</evidence>
<accession>A0A2T6ZZL1</accession>
<comment type="caution">
    <text evidence="2">The sequence shown here is derived from an EMBL/GenBank/DDBJ whole genome shotgun (WGS) entry which is preliminary data.</text>
</comment>
<feature type="region of interest" description="Disordered" evidence="1">
    <location>
        <begin position="137"/>
        <end position="189"/>
    </location>
</feature>
<keyword evidence="3" id="KW-1185">Reference proteome</keyword>
<evidence type="ECO:0000313" key="3">
    <source>
        <dbReference type="Proteomes" id="UP000244722"/>
    </source>
</evidence>
<name>A0A2T6ZZL1_TUBBO</name>
<protein>
    <submittedName>
        <fullName evidence="2">Uncharacterized protein</fullName>
    </submittedName>
</protein>
<gene>
    <name evidence="2" type="ORF">B9Z19DRAFT_1122836</name>
</gene>
<dbReference type="EMBL" id="NESQ01000054">
    <property type="protein sequence ID" value="PUU80906.1"/>
    <property type="molecule type" value="Genomic_DNA"/>
</dbReference>
<sequence length="189" mass="20348">MSFTVGGAPEGVSLGDCQADYRYDGSIACLILGATQTAKGAAFRMSLFIATFGATWVNINTRISLVILSLSKTRTKASEPNFNGLDLLPPNRPSNTCNDSNHRSEDVTKRKVFLPKRTLTAKAIPKMDNDRVERVAAELDTRDDARGDVEKGSPRTSGTNSDSVPAGRRINEFTLRGKVASADGAPKGW</sequence>
<dbReference type="Proteomes" id="UP000244722">
    <property type="component" value="Unassembled WGS sequence"/>
</dbReference>
<organism evidence="2 3">
    <name type="scientific">Tuber borchii</name>
    <name type="common">White truffle</name>
    <dbReference type="NCBI Taxonomy" id="42251"/>
    <lineage>
        <taxon>Eukaryota</taxon>
        <taxon>Fungi</taxon>
        <taxon>Dikarya</taxon>
        <taxon>Ascomycota</taxon>
        <taxon>Pezizomycotina</taxon>
        <taxon>Pezizomycetes</taxon>
        <taxon>Pezizales</taxon>
        <taxon>Tuberaceae</taxon>
        <taxon>Tuber</taxon>
    </lineage>
</organism>
<feature type="compositionally biased region" description="Polar residues" evidence="1">
    <location>
        <begin position="154"/>
        <end position="163"/>
    </location>
</feature>
<proteinExistence type="predicted"/>
<evidence type="ECO:0000313" key="2">
    <source>
        <dbReference type="EMBL" id="PUU80906.1"/>
    </source>
</evidence>
<reference evidence="2 3" key="1">
    <citation type="submission" date="2017-04" db="EMBL/GenBank/DDBJ databases">
        <title>Draft genome sequence of Tuber borchii Vittad., a whitish edible truffle.</title>
        <authorList>
            <consortium name="DOE Joint Genome Institute"/>
            <person name="Murat C."/>
            <person name="Kuo A."/>
            <person name="Barry K.W."/>
            <person name="Clum A."/>
            <person name="Dockter R.B."/>
            <person name="Fauchery L."/>
            <person name="Iotti M."/>
            <person name="Kohler A."/>
            <person name="Labutti K."/>
            <person name="Lindquist E.A."/>
            <person name="Lipzen A."/>
            <person name="Ohm R.A."/>
            <person name="Wang M."/>
            <person name="Grigoriev I.V."/>
            <person name="Zambonelli A."/>
            <person name="Martin F.M."/>
        </authorList>
    </citation>
    <scope>NUCLEOTIDE SEQUENCE [LARGE SCALE GENOMIC DNA]</scope>
    <source>
        <strain evidence="2 3">Tbo3840</strain>
    </source>
</reference>
<feature type="region of interest" description="Disordered" evidence="1">
    <location>
        <begin position="79"/>
        <end position="105"/>
    </location>
</feature>